<dbReference type="AlphaFoldDB" id="A0AAV2HEN5"/>
<sequence>MSIACWSEILYGNTMAQFTSHQYEMCGNRCSNQGRQPEPSLSQFNSSRYKSCDQSVCDDELDDDFTFSTVTYFKGIFFILFISTLTIMIYKVSMSYTKSYEIMSVMVLLLLTLVIFEPPYFFPAWVVNSVHK</sequence>
<reference evidence="2 3" key="1">
    <citation type="submission" date="2024-04" db="EMBL/GenBank/DDBJ databases">
        <authorList>
            <consortium name="Genoscope - CEA"/>
            <person name="William W."/>
        </authorList>
    </citation>
    <scope>NUCLEOTIDE SEQUENCE [LARGE SCALE GENOMIC DNA]</scope>
</reference>
<comment type="caution">
    <text evidence="2">The sequence shown here is derived from an EMBL/GenBank/DDBJ whole genome shotgun (WGS) entry which is preliminary data.</text>
</comment>
<feature type="transmembrane region" description="Helical" evidence="1">
    <location>
        <begin position="71"/>
        <end position="90"/>
    </location>
</feature>
<accession>A0AAV2HEN5</accession>
<evidence type="ECO:0000313" key="2">
    <source>
        <dbReference type="EMBL" id="CAL1531853.1"/>
    </source>
</evidence>
<feature type="transmembrane region" description="Helical" evidence="1">
    <location>
        <begin position="102"/>
        <end position="122"/>
    </location>
</feature>
<keyword evidence="1" id="KW-0812">Transmembrane</keyword>
<gene>
    <name evidence="2" type="ORF">GSLYS_00005948001</name>
</gene>
<dbReference type="EMBL" id="CAXITT010000099">
    <property type="protein sequence ID" value="CAL1531853.1"/>
    <property type="molecule type" value="Genomic_DNA"/>
</dbReference>
<keyword evidence="1" id="KW-0472">Membrane</keyword>
<protein>
    <submittedName>
        <fullName evidence="2">Uncharacterized protein</fullName>
    </submittedName>
</protein>
<keyword evidence="1" id="KW-1133">Transmembrane helix</keyword>
<dbReference type="Proteomes" id="UP001497497">
    <property type="component" value="Unassembled WGS sequence"/>
</dbReference>
<organism evidence="2 3">
    <name type="scientific">Lymnaea stagnalis</name>
    <name type="common">Great pond snail</name>
    <name type="synonym">Helix stagnalis</name>
    <dbReference type="NCBI Taxonomy" id="6523"/>
    <lineage>
        <taxon>Eukaryota</taxon>
        <taxon>Metazoa</taxon>
        <taxon>Spiralia</taxon>
        <taxon>Lophotrochozoa</taxon>
        <taxon>Mollusca</taxon>
        <taxon>Gastropoda</taxon>
        <taxon>Heterobranchia</taxon>
        <taxon>Euthyneura</taxon>
        <taxon>Panpulmonata</taxon>
        <taxon>Hygrophila</taxon>
        <taxon>Lymnaeoidea</taxon>
        <taxon>Lymnaeidae</taxon>
        <taxon>Lymnaea</taxon>
    </lineage>
</organism>
<evidence type="ECO:0000313" key="3">
    <source>
        <dbReference type="Proteomes" id="UP001497497"/>
    </source>
</evidence>
<proteinExistence type="predicted"/>
<name>A0AAV2HEN5_LYMST</name>
<evidence type="ECO:0000256" key="1">
    <source>
        <dbReference type="SAM" id="Phobius"/>
    </source>
</evidence>
<keyword evidence="3" id="KW-1185">Reference proteome</keyword>